<feature type="transmembrane region" description="Helical" evidence="1">
    <location>
        <begin position="114"/>
        <end position="138"/>
    </location>
</feature>
<name>A0A067SHH5_GALM3</name>
<dbReference type="Proteomes" id="UP000027222">
    <property type="component" value="Unassembled WGS sequence"/>
</dbReference>
<evidence type="ECO:0000313" key="3">
    <source>
        <dbReference type="Proteomes" id="UP000027222"/>
    </source>
</evidence>
<reference evidence="3" key="1">
    <citation type="journal article" date="2014" name="Proc. Natl. Acad. Sci. U.S.A.">
        <title>Extensive sampling of basidiomycete genomes demonstrates inadequacy of the white-rot/brown-rot paradigm for wood decay fungi.</title>
        <authorList>
            <person name="Riley R."/>
            <person name="Salamov A.A."/>
            <person name="Brown D.W."/>
            <person name="Nagy L.G."/>
            <person name="Floudas D."/>
            <person name="Held B.W."/>
            <person name="Levasseur A."/>
            <person name="Lombard V."/>
            <person name="Morin E."/>
            <person name="Otillar R."/>
            <person name="Lindquist E.A."/>
            <person name="Sun H."/>
            <person name="LaButti K.M."/>
            <person name="Schmutz J."/>
            <person name="Jabbour D."/>
            <person name="Luo H."/>
            <person name="Baker S.E."/>
            <person name="Pisabarro A.G."/>
            <person name="Walton J.D."/>
            <person name="Blanchette R.A."/>
            <person name="Henrissat B."/>
            <person name="Martin F."/>
            <person name="Cullen D."/>
            <person name="Hibbett D.S."/>
            <person name="Grigoriev I.V."/>
        </authorList>
    </citation>
    <scope>NUCLEOTIDE SEQUENCE [LARGE SCALE GENOMIC DNA]</scope>
    <source>
        <strain evidence="3">CBS 339.88</strain>
    </source>
</reference>
<gene>
    <name evidence="2" type="ORF">GALMADRAFT_145472</name>
</gene>
<feature type="transmembrane region" description="Helical" evidence="1">
    <location>
        <begin position="55"/>
        <end position="76"/>
    </location>
</feature>
<sequence length="274" mass="30208">MVVVIITALYSNGMYQLGIRWWVLKLAIVNNGSTRGDTWEGFLDFPLWSELTSDLNQFLAVILADVLLIWRCFYVWNRSIRVIVLPVLLLVAEVGLSIASVMTSRYIIRSESAALFEAIQISLFSISFTSSMAATILIAFRIHSISTQENNPRGRFKHVIEIVVQSAVIYSLALLLQIAYNVQPVYPAETVYSAYGSYASSLAFVLAGLVPTVMVARVCVSPGDNTHLSSLQHVSRIQFQGQSTSQDVRQDNLGGIEQMEVNAISPPTGEKGTA</sequence>
<proteinExistence type="predicted"/>
<keyword evidence="3" id="KW-1185">Reference proteome</keyword>
<dbReference type="EMBL" id="KL142402">
    <property type="protein sequence ID" value="KDR69427.1"/>
    <property type="molecule type" value="Genomic_DNA"/>
</dbReference>
<keyword evidence="1" id="KW-0812">Transmembrane</keyword>
<feature type="transmembrane region" description="Helical" evidence="1">
    <location>
        <begin position="159"/>
        <end position="180"/>
    </location>
</feature>
<dbReference type="STRING" id="685588.A0A067SHH5"/>
<protein>
    <submittedName>
        <fullName evidence="2">Uncharacterized protein</fullName>
    </submittedName>
</protein>
<organism evidence="2 3">
    <name type="scientific">Galerina marginata (strain CBS 339.88)</name>
    <dbReference type="NCBI Taxonomy" id="685588"/>
    <lineage>
        <taxon>Eukaryota</taxon>
        <taxon>Fungi</taxon>
        <taxon>Dikarya</taxon>
        <taxon>Basidiomycota</taxon>
        <taxon>Agaricomycotina</taxon>
        <taxon>Agaricomycetes</taxon>
        <taxon>Agaricomycetidae</taxon>
        <taxon>Agaricales</taxon>
        <taxon>Agaricineae</taxon>
        <taxon>Strophariaceae</taxon>
        <taxon>Galerina</taxon>
    </lineage>
</organism>
<feature type="transmembrane region" description="Helical" evidence="1">
    <location>
        <begin position="83"/>
        <end position="108"/>
    </location>
</feature>
<dbReference type="OrthoDB" id="2751465at2759"/>
<keyword evidence="1" id="KW-0472">Membrane</keyword>
<accession>A0A067SHH5</accession>
<feature type="transmembrane region" description="Helical" evidence="1">
    <location>
        <begin position="200"/>
        <end position="220"/>
    </location>
</feature>
<keyword evidence="1" id="KW-1133">Transmembrane helix</keyword>
<dbReference type="HOGENOM" id="CLU_054795_0_0_1"/>
<evidence type="ECO:0000313" key="2">
    <source>
        <dbReference type="EMBL" id="KDR69427.1"/>
    </source>
</evidence>
<dbReference type="AlphaFoldDB" id="A0A067SHH5"/>
<evidence type="ECO:0000256" key="1">
    <source>
        <dbReference type="SAM" id="Phobius"/>
    </source>
</evidence>